<evidence type="ECO:0000256" key="1">
    <source>
        <dbReference type="ARBA" id="ARBA00005662"/>
    </source>
</evidence>
<evidence type="ECO:0000313" key="4">
    <source>
        <dbReference type="Proteomes" id="UP000260680"/>
    </source>
</evidence>
<reference evidence="3 4" key="1">
    <citation type="submission" date="2018-07" db="EMBL/GenBank/DDBJ databases">
        <title>New species, Clostridium PI-S10-A1B.</title>
        <authorList>
            <person name="Krishna G."/>
            <person name="Summeta K."/>
            <person name="Shikha S."/>
            <person name="Prabhu P.B."/>
            <person name="Suresh K."/>
        </authorList>
    </citation>
    <scope>NUCLEOTIDE SEQUENCE [LARGE SCALE GENOMIC DNA]</scope>
    <source>
        <strain evidence="3 4">PI-S10-A1B</strain>
    </source>
</reference>
<comment type="similarity">
    <text evidence="1">Belongs to the CapA family.</text>
</comment>
<comment type="caution">
    <text evidence="3">The sequence shown here is derived from an EMBL/GenBank/DDBJ whole genome shotgun (WGS) entry which is preliminary data.</text>
</comment>
<protein>
    <recommendedName>
        <fullName evidence="2">Capsule synthesis protein CapA domain-containing protein</fullName>
    </recommendedName>
</protein>
<dbReference type="AlphaFoldDB" id="A0A3E2N4X8"/>
<dbReference type="InterPro" id="IPR029052">
    <property type="entry name" value="Metallo-depent_PP-like"/>
</dbReference>
<dbReference type="Proteomes" id="UP000260680">
    <property type="component" value="Unassembled WGS sequence"/>
</dbReference>
<evidence type="ECO:0000313" key="3">
    <source>
        <dbReference type="EMBL" id="RFZ76035.1"/>
    </source>
</evidence>
<gene>
    <name evidence="3" type="ORF">DS742_25905</name>
</gene>
<dbReference type="EMBL" id="QOHO01000107">
    <property type="protein sequence ID" value="RFZ76035.1"/>
    <property type="molecule type" value="Genomic_DNA"/>
</dbReference>
<dbReference type="RefSeq" id="WP_117419810.1">
    <property type="nucleotide sequence ID" value="NZ_QOHO01000107.1"/>
</dbReference>
<evidence type="ECO:0000259" key="2">
    <source>
        <dbReference type="SMART" id="SM00854"/>
    </source>
</evidence>
<dbReference type="InterPro" id="IPR019079">
    <property type="entry name" value="Capsule_synth_CapA"/>
</dbReference>
<name>A0A3E2N4X8_9FIRM</name>
<organism evidence="3 4">
    <name type="scientific">Lacrimispora amygdalina</name>
    <dbReference type="NCBI Taxonomy" id="253257"/>
    <lineage>
        <taxon>Bacteria</taxon>
        <taxon>Bacillati</taxon>
        <taxon>Bacillota</taxon>
        <taxon>Clostridia</taxon>
        <taxon>Lachnospirales</taxon>
        <taxon>Lachnospiraceae</taxon>
        <taxon>Lacrimispora</taxon>
    </lineage>
</organism>
<dbReference type="OrthoDB" id="9810906at2"/>
<dbReference type="SUPFAM" id="SSF56300">
    <property type="entry name" value="Metallo-dependent phosphatases"/>
    <property type="match status" value="1"/>
</dbReference>
<accession>A0A3E2N4X8</accession>
<dbReference type="PANTHER" id="PTHR33393">
    <property type="entry name" value="POLYGLUTAMINE SYNTHESIS ACCESSORY PROTEIN RV0574C-RELATED"/>
    <property type="match status" value="1"/>
</dbReference>
<dbReference type="SMART" id="SM00854">
    <property type="entry name" value="PGA_cap"/>
    <property type="match status" value="1"/>
</dbReference>
<dbReference type="Pfam" id="PF09587">
    <property type="entry name" value="PGA_cap"/>
    <property type="match status" value="1"/>
</dbReference>
<feature type="domain" description="Capsule synthesis protein CapA" evidence="2">
    <location>
        <begin position="6"/>
        <end position="319"/>
    </location>
</feature>
<dbReference type="PANTHER" id="PTHR33393:SF11">
    <property type="entry name" value="POLYGLUTAMINE SYNTHESIS ACCESSORY PROTEIN RV0574C-RELATED"/>
    <property type="match status" value="1"/>
</dbReference>
<dbReference type="InterPro" id="IPR052169">
    <property type="entry name" value="CW_Biosynth-Accessory"/>
</dbReference>
<proteinExistence type="inferred from homology"/>
<sequence length="441" mass="49474">MNDTIKITAAGDILIMKRLIPGYEGISPIRKFLMQGEVRAANLETTISDGTCYASAYSGGTWLTAEEECLDDILQYGFNVLGVSNNHTMDYSYEGLQSTLFHLKKRKIAYAGAGKNLYEASRPAIVDTTAGQVAVIDICSTFEDAARAGSQTERQPGRPGLNPLRFHETYYVTEEHMKVLKEIAGATMINGLRDLHRQEGFVAPLPEGVMEFGGRRFEVCEDGKEGRHSRADAGDLKRTTDMIREALMTCEAVIVMVHSHEIRSDNDEEADYFLEEFAHACIDAGACAVIGGGTHQLKGIEFYRGRPVFYCLGNFVFENQYVRLLPSDYMEKYGLNIHTAASVGIAKRQEQSSHSLYEIPEVYRSVLPYFEIRDGKCEHIELLPVELGMHRNRPEKNIPYKAEDETAAEIAGYLTRVSRRYGTAWKYQKGRIVPDEEKMGN</sequence>